<dbReference type="STRING" id="469381.Dpep_1623"/>
<comment type="caution">
    <text evidence="3">The sequence shown here is derived from an EMBL/GenBank/DDBJ whole genome shotgun (WGS) entry which is preliminary data.</text>
</comment>
<sequence length="190" mass="20740">MWLRCFGLVRIDRGRSRIGEGIYGTGKTVALIGSSGVGKSTLINRLAGSELLRTQGVRGDHKGRHTTTRRELVILPGGGIVIDTPGMRKLGIDGLDLSRAFEDVEGLAVKCRFRDCSHNGEPGCAVRKAMDEGSLSPDRFASYMKLKREAKYEGLNSKQIEAEKNSSMYKEVGGIKNARKLAKSKNKSRG</sequence>
<dbReference type="PROSITE" id="PS50936">
    <property type="entry name" value="ENGC_GTPASE"/>
    <property type="match status" value="1"/>
</dbReference>
<dbReference type="Gene3D" id="1.10.40.50">
    <property type="entry name" value="Probable gtpase engc, domain 3"/>
    <property type="match status" value="1"/>
</dbReference>
<name>D2Z852_9BACT</name>
<dbReference type="AlphaFoldDB" id="D2Z852"/>
<feature type="domain" description="EngC GTPase" evidence="2">
    <location>
        <begin position="1"/>
        <end position="88"/>
    </location>
</feature>
<dbReference type="GO" id="GO:0005525">
    <property type="term" value="F:GTP binding"/>
    <property type="evidence" value="ECO:0007669"/>
    <property type="project" value="InterPro"/>
</dbReference>
<dbReference type="GO" id="GO:0003924">
    <property type="term" value="F:GTPase activity"/>
    <property type="evidence" value="ECO:0007669"/>
    <property type="project" value="InterPro"/>
</dbReference>
<dbReference type="EMBL" id="ABTR02000001">
    <property type="protein sequence ID" value="EFC91649.1"/>
    <property type="molecule type" value="Genomic_DNA"/>
</dbReference>
<evidence type="ECO:0000256" key="1">
    <source>
        <dbReference type="ARBA" id="ARBA00022517"/>
    </source>
</evidence>
<dbReference type="InterPro" id="IPR010914">
    <property type="entry name" value="RsgA_GTPase_dom"/>
</dbReference>
<dbReference type="PaxDb" id="469381-Dpep_1623"/>
<dbReference type="InterPro" id="IPR027417">
    <property type="entry name" value="P-loop_NTPase"/>
</dbReference>
<dbReference type="PANTHER" id="PTHR32120:SF10">
    <property type="entry name" value="SMALL RIBOSOMAL SUBUNIT BIOGENESIS GTPASE RSGA"/>
    <property type="match status" value="1"/>
</dbReference>
<dbReference type="GO" id="GO:0042254">
    <property type="term" value="P:ribosome biogenesis"/>
    <property type="evidence" value="ECO:0007669"/>
    <property type="project" value="UniProtKB-KW"/>
</dbReference>
<protein>
    <submittedName>
        <fullName evidence="3">GTPase EngC</fullName>
    </submittedName>
</protein>
<keyword evidence="1" id="KW-0690">Ribosome biogenesis</keyword>
<proteinExistence type="predicted"/>
<dbReference type="Proteomes" id="UP000006427">
    <property type="component" value="Unassembled WGS sequence"/>
</dbReference>
<organism evidence="3 4">
    <name type="scientific">Dethiosulfovibrio peptidovorans DSM 11002</name>
    <dbReference type="NCBI Taxonomy" id="469381"/>
    <lineage>
        <taxon>Bacteria</taxon>
        <taxon>Thermotogati</taxon>
        <taxon>Synergistota</taxon>
        <taxon>Synergistia</taxon>
        <taxon>Synergistales</taxon>
        <taxon>Dethiosulfovibrionaceae</taxon>
        <taxon>Dethiosulfovibrio</taxon>
    </lineage>
</organism>
<gene>
    <name evidence="3" type="ORF">Dpep_1623</name>
</gene>
<dbReference type="eggNOG" id="COG1162">
    <property type="taxonomic scope" value="Bacteria"/>
</dbReference>
<evidence type="ECO:0000313" key="3">
    <source>
        <dbReference type="EMBL" id="EFC91649.1"/>
    </source>
</evidence>
<dbReference type="NCBIfam" id="TIGR00157">
    <property type="entry name" value="ribosome small subunit-dependent GTPase A"/>
    <property type="match status" value="1"/>
</dbReference>
<dbReference type="Pfam" id="PF03193">
    <property type="entry name" value="RsgA_GTPase"/>
    <property type="match status" value="1"/>
</dbReference>
<accession>D2Z852</accession>
<dbReference type="Gene3D" id="3.40.50.300">
    <property type="entry name" value="P-loop containing nucleotide triphosphate hydrolases"/>
    <property type="match status" value="1"/>
</dbReference>
<dbReference type="CDD" id="cd01854">
    <property type="entry name" value="YjeQ_EngC"/>
    <property type="match status" value="1"/>
</dbReference>
<evidence type="ECO:0000259" key="2">
    <source>
        <dbReference type="PROSITE" id="PS50936"/>
    </source>
</evidence>
<reference evidence="3 4" key="1">
    <citation type="journal article" date="2010" name="Stand. Genomic Sci.">
        <title>Permanent draft genome sequence of Dethiosulfovibrio peptidovorans type strain (SEBR 4207).</title>
        <authorList>
            <person name="Labutti K."/>
            <person name="Mayilraj S."/>
            <person name="Clum A."/>
            <person name="Lucas S."/>
            <person name="Glavina Del Rio T."/>
            <person name="Nolan M."/>
            <person name="Tice H."/>
            <person name="Cheng J.F."/>
            <person name="Pitluck S."/>
            <person name="Liolios K."/>
            <person name="Ivanova N."/>
            <person name="Mavromatis K."/>
            <person name="Mikhailova N."/>
            <person name="Pati A."/>
            <person name="Goodwin L."/>
            <person name="Chen A."/>
            <person name="Palaniappan K."/>
            <person name="Land M."/>
            <person name="Hauser L."/>
            <person name="Chang Y.J."/>
            <person name="Jeffries C.D."/>
            <person name="Rohde M."/>
            <person name="Spring S."/>
            <person name="Goker M."/>
            <person name="Woyke T."/>
            <person name="Bristow J."/>
            <person name="Eisen J.A."/>
            <person name="Markowitz V."/>
            <person name="Hugenholtz P."/>
            <person name="Kyrpides N.C."/>
            <person name="Klenk H.P."/>
            <person name="Lapidus A."/>
        </authorList>
    </citation>
    <scope>NUCLEOTIDE SEQUENCE [LARGE SCALE GENOMIC DNA]</scope>
    <source>
        <strain evidence="3 4">DSM 11002</strain>
    </source>
</reference>
<dbReference type="PANTHER" id="PTHR32120">
    <property type="entry name" value="SMALL RIBOSOMAL SUBUNIT BIOGENESIS GTPASE RSGA"/>
    <property type="match status" value="1"/>
</dbReference>
<keyword evidence="4" id="KW-1185">Reference proteome</keyword>
<dbReference type="SUPFAM" id="SSF52540">
    <property type="entry name" value="P-loop containing nucleoside triphosphate hydrolases"/>
    <property type="match status" value="1"/>
</dbReference>
<dbReference type="InterPro" id="IPR004881">
    <property type="entry name" value="Ribosome_biogen_GTPase_RsgA"/>
</dbReference>
<evidence type="ECO:0000313" key="4">
    <source>
        <dbReference type="Proteomes" id="UP000006427"/>
    </source>
</evidence>